<feature type="transmembrane region" description="Helical" evidence="4">
    <location>
        <begin position="634"/>
        <end position="652"/>
    </location>
</feature>
<dbReference type="InterPro" id="IPR007094">
    <property type="entry name" value="RNA-dir_pol_PSvirus"/>
</dbReference>
<evidence type="ECO:0000256" key="4">
    <source>
        <dbReference type="SAM" id="Phobius"/>
    </source>
</evidence>
<keyword evidence="2" id="KW-0693">Viral RNA replication</keyword>
<evidence type="ECO:0000259" key="5">
    <source>
        <dbReference type="PROSITE" id="PS50507"/>
    </source>
</evidence>
<reference evidence="7" key="1">
    <citation type="submission" date="2016-12" db="EMBL/GenBank/DDBJ databases">
        <title>Multiple viral infections in Agaricus bisporus - Characterisation of 18 unique RNA viruses and 8 ORFans identified by deep sequencing.</title>
        <authorList>
            <person name="Deakin G."/>
            <person name="Dobbs E."/>
            <person name="Jones I.M."/>
            <person name="Grogan H.M."/>
            <person name="Burton K.S."/>
        </authorList>
    </citation>
    <scope>NUCLEOTIDE SEQUENCE</scope>
    <source>
        <strain evidence="7">AbV7-003</strain>
    </source>
</reference>
<organism evidence="7">
    <name type="scientific">Agaricus bisporus virus 7</name>
    <dbReference type="NCBI Taxonomy" id="1945751"/>
    <lineage>
        <taxon>Viruses</taxon>
    </lineage>
</organism>
<dbReference type="GO" id="GO:0039694">
    <property type="term" value="P:viral RNA genome replication"/>
    <property type="evidence" value="ECO:0007669"/>
    <property type="project" value="InterPro"/>
</dbReference>
<sequence length="1970" mass="220768">MRTWKSKCPAPSRGPEIIILAFVLLGFILPLFSVSWVFTLFVEVVLAQVSGPANPSWLAMCEMARLLNSFREELGLLWFRSTKSACWTRVVPTCCGGAFMQGFTQHRHSSDLIDSLRMHHIQGCRKVQRFYSVSYTGRGLWHITVNPHPGSKLIRWNKLPRGMYGADMEMFTDSPQRNAVLSPNVDRYLVALRNAVTQCPYNVTGRMRRFLVRAGISEPAEFSPNHPHPVHVALETQMLSFVRGMLNGYNWFGLFINPNKLSGWQEPAGLYNPLVTAKDFNRYKDTLATQKFTGSNARVWFMHDALQYFSASEIGGWFDEYPSLDHLICTIVAPTETLHRIGSAYPDLYKLRYKGRSFQYTPEGDSSGAYWQPIAGSQWPLARRLITPGNKCVHVGVVHSRYAHHVVMISRKEFGGSLRVSPDLPDLVYVPRWVLPFSSMADRATTVKMLEKLSDYSCGLEKTNWRDLYQKLRQFQMVESEMYPSNYKVAAASYVLARRCLQLVWHESALSAGSFFISILFSLPFISFSWAWASLTYSLSGPLIDLEAGEDTNAVEMVSAPSDKMVLNSEVCRVVQVRTHYVPPNATSFERVWIRFASTQVLLVSKLFGVVLPELWPHLHWASMVRTICERLEIWWGTPLIAVLCFILSSWWNFDCEDGIESLTKFGQWFSHWSRFLAHRGWALMWGLPSSPWVARVGHTRRYRALFLWAWMTGLWPSMFRPIPGVRILLSHPAGIIALLVLFSLALLPTPSRMFRSPRPLLPSHFAYTEIVDVPDSEESETSENGTENSDGSSPSNSTATGRFPGHLTPSSSSEAESVVGVVVEEPLPLRAPPTVPVPRPVEPIMQEHVEPAPPTFVQPRQRLDRFAQYRMYPMAFNSSVEFAAAVSCLPVPEVFPAPRQMCVWDCLGLLFNVDPVLLWAVFCAHYPNVAPEGSVPENQLTTVFTLFRCSGTVDRATEQDGHPVRNATVPQLVYGVAVDGWPTFAWSLIQLPGQNAIYHLVTEPATESLIAAPLRMPVLGALVGFNSRFVGLGEMRFALNYPSRVFQRIYQSFTGFAANPAWGAAVAATELEDPGYQAPGLPPAVELPSIPLRGEEIRYQFTAQDLADARALADDIKRFPSETLITDSSAAQLCHGVGAILDHAVPRSLDMVLFHGMYGTGKTTRIIREIQNLLDAGVHAQDICVVSPTPVLSEETARAVMAQVAVPKHCFVVTYKVLVSGARYVFFDEAGKYHPGFIPLVCHNNIHMLRATFTFDAAQGSSIFEKPGCKSRQNVRTSRWLSALSNHYATEVRRSSRQVCQLFGVPGQLATTDGEVRLVTQQPRDVPLLVASPRYAEGKNHAGVDTFSFNDCQGLTMDGDVAVDLGGMTTSSSDGLMWTALGRARGSIWLVMSQTLPSTSTIQEQSYGTSLIVSAILAVAAVRQSPVINARQDLDDIVKRAVQSHLAASLSPAAARSLGLNPPQPVIAGVESNSAVLREGYMAWLQDNQRIATARTFARTTHVAGRPKPVPGGLDRVRFVAHTLRHYLPLANDTKVKTEETTYTAPRRTYAQAVVDPLFEWSKRPRAPEEERGFQDRIEPTHVRDAYGPQEAQQHKSNDETLIALSIAERCPPRRDNPTLSAKDVRRLQQLKTGFKKSFNFEKMEFNELVAEDCFAHCVKSWANGKSKARLINSVSKWEVDHPPEFIKLFSKGQWVKKLGARGADVKKSQIIAEVALSTVFADAVYAEYMERMISLMTPKSTLYYSRMNPGQLREWYTDNWTPSAGVTANDYTAWDSGMDRVFLAFDLWLMRSLSLPESYVQMYINRKVNSRTRVGPYPIMQPSGDRYTYFLNSMRNAAVIGASLSFKRGTAIAVGGDDSIICGRHGSQRSFNPRQWKISPKLERGKVLPFCGWSFGSRELSLSLPELAYRIHIGVQRGVRDKDYWRSMCELLREAGDDELQLSEVRTKLAAVQRYLCDISDLVPAEWR</sequence>
<dbReference type="Pfam" id="PF01443">
    <property type="entry name" value="Viral_helicase1"/>
    <property type="match status" value="1"/>
</dbReference>
<dbReference type="GO" id="GO:0003968">
    <property type="term" value="F:RNA-directed RNA polymerase activity"/>
    <property type="evidence" value="ECO:0007669"/>
    <property type="project" value="InterPro"/>
</dbReference>
<keyword evidence="4" id="KW-0472">Membrane</keyword>
<keyword evidence="4" id="KW-0812">Transmembrane</keyword>
<dbReference type="GO" id="GO:0006396">
    <property type="term" value="P:RNA processing"/>
    <property type="evidence" value="ECO:0007669"/>
    <property type="project" value="InterPro"/>
</dbReference>
<keyword evidence="1" id="KW-0067">ATP-binding</keyword>
<name>A0A1Q1N6H4_9VIRU</name>
<feature type="transmembrane region" description="Helical" evidence="4">
    <location>
        <begin position="729"/>
        <end position="748"/>
    </location>
</feature>
<keyword evidence="1" id="KW-0547">Nucleotide-binding</keyword>
<evidence type="ECO:0000256" key="3">
    <source>
        <dbReference type="SAM" id="MobiDB-lite"/>
    </source>
</evidence>
<dbReference type="InterPro" id="IPR043502">
    <property type="entry name" value="DNA/RNA_pol_sf"/>
</dbReference>
<dbReference type="InterPro" id="IPR001788">
    <property type="entry name" value="RNA-dep_RNA_pol_alsuvir"/>
</dbReference>
<feature type="compositionally biased region" description="Polar residues" evidence="3">
    <location>
        <begin position="791"/>
        <end position="801"/>
    </location>
</feature>
<dbReference type="Pfam" id="PF00978">
    <property type="entry name" value="RdRP_2"/>
    <property type="match status" value="1"/>
</dbReference>
<evidence type="ECO:0000259" key="6">
    <source>
        <dbReference type="PROSITE" id="PS51743"/>
    </source>
</evidence>
<dbReference type="GO" id="GO:0016556">
    <property type="term" value="P:mRNA modification"/>
    <property type="evidence" value="ECO:0007669"/>
    <property type="project" value="InterPro"/>
</dbReference>
<dbReference type="Pfam" id="PF01660">
    <property type="entry name" value="Vmethyltransf"/>
    <property type="match status" value="1"/>
</dbReference>
<feature type="transmembrane region" description="Helical" evidence="4">
    <location>
        <begin position="508"/>
        <end position="533"/>
    </location>
</feature>
<protein>
    <submittedName>
        <fullName evidence="7">Replicase</fullName>
    </submittedName>
</protein>
<proteinExistence type="predicted"/>
<dbReference type="InterPro" id="IPR002588">
    <property type="entry name" value="Alphavirus-like_MT_dom"/>
</dbReference>
<dbReference type="PROSITE" id="PS51743">
    <property type="entry name" value="ALPHAVIRUS_MT"/>
    <property type="match status" value="1"/>
</dbReference>
<feature type="domain" description="Alphavirus-like MT" evidence="6">
    <location>
        <begin position="219"/>
        <end position="380"/>
    </location>
</feature>
<dbReference type="GO" id="GO:0003723">
    <property type="term" value="F:RNA binding"/>
    <property type="evidence" value="ECO:0007669"/>
    <property type="project" value="InterPro"/>
</dbReference>
<accession>A0A1Q1N6H4</accession>
<dbReference type="GO" id="GO:0006351">
    <property type="term" value="P:DNA-templated transcription"/>
    <property type="evidence" value="ECO:0007669"/>
    <property type="project" value="InterPro"/>
</dbReference>
<dbReference type="InterPro" id="IPR027351">
    <property type="entry name" value="(+)RNA_virus_helicase_core_dom"/>
</dbReference>
<feature type="transmembrane region" description="Helical" evidence="4">
    <location>
        <begin position="17"/>
        <end position="42"/>
    </location>
</feature>
<dbReference type="PROSITE" id="PS50507">
    <property type="entry name" value="RDRP_SSRNA_POS"/>
    <property type="match status" value="1"/>
</dbReference>
<dbReference type="GO" id="GO:0008174">
    <property type="term" value="F:mRNA methyltransferase activity"/>
    <property type="evidence" value="ECO:0007669"/>
    <property type="project" value="InterPro"/>
</dbReference>
<dbReference type="GO" id="GO:0005524">
    <property type="term" value="F:ATP binding"/>
    <property type="evidence" value="ECO:0007669"/>
    <property type="project" value="UniProtKB-KW"/>
</dbReference>
<evidence type="ECO:0000256" key="2">
    <source>
        <dbReference type="ARBA" id="ARBA00022953"/>
    </source>
</evidence>
<evidence type="ECO:0000313" key="7">
    <source>
        <dbReference type="EMBL" id="AQM49922.1"/>
    </source>
</evidence>
<keyword evidence="4" id="KW-1133">Transmembrane helix</keyword>
<feature type="region of interest" description="Disordered" evidence="3">
    <location>
        <begin position="775"/>
        <end position="815"/>
    </location>
</feature>
<feature type="transmembrane region" description="Helical" evidence="4">
    <location>
        <begin position="672"/>
        <end position="694"/>
    </location>
</feature>
<feature type="domain" description="RdRp catalytic" evidence="5">
    <location>
        <begin position="1766"/>
        <end position="1873"/>
    </location>
</feature>
<dbReference type="EMBL" id="KY357491">
    <property type="protein sequence ID" value="AQM49922.1"/>
    <property type="molecule type" value="Genomic_RNA"/>
</dbReference>
<evidence type="ECO:0000256" key="1">
    <source>
        <dbReference type="ARBA" id="ARBA00022840"/>
    </source>
</evidence>
<dbReference type="SUPFAM" id="SSF56672">
    <property type="entry name" value="DNA/RNA polymerases"/>
    <property type="match status" value="1"/>
</dbReference>